<reference evidence="2 3" key="1">
    <citation type="submission" date="2018-04" db="EMBL/GenBank/DDBJ databases">
        <title>Genomic Encyclopedia of Type Strains, Phase III (KMG-III): the genomes of soil and plant-associated and newly described type strains.</title>
        <authorList>
            <person name="Whitman W."/>
        </authorList>
    </citation>
    <scope>NUCLEOTIDE SEQUENCE [LARGE SCALE GENOMIC DNA]</scope>
    <source>
        <strain evidence="2 3">MA-olki</strain>
    </source>
</reference>
<protein>
    <recommendedName>
        <fullName evidence="4">MobA/MobL family protein</fullName>
    </recommendedName>
</protein>
<dbReference type="Gene3D" id="3.30.930.30">
    <property type="match status" value="1"/>
</dbReference>
<organism evidence="2 3">
    <name type="scientific">Sphingomonas faeni</name>
    <dbReference type="NCBI Taxonomy" id="185950"/>
    <lineage>
        <taxon>Bacteria</taxon>
        <taxon>Pseudomonadati</taxon>
        <taxon>Pseudomonadota</taxon>
        <taxon>Alphaproteobacteria</taxon>
        <taxon>Sphingomonadales</taxon>
        <taxon>Sphingomonadaceae</taxon>
        <taxon>Sphingomonas</taxon>
    </lineage>
</organism>
<evidence type="ECO:0000313" key="3">
    <source>
        <dbReference type="Proteomes" id="UP000244013"/>
    </source>
</evidence>
<comment type="caution">
    <text evidence="2">The sequence shown here is derived from an EMBL/GenBank/DDBJ whole genome shotgun (WGS) entry which is preliminary data.</text>
</comment>
<dbReference type="RefSeq" id="WP_107955967.1">
    <property type="nucleotide sequence ID" value="NZ_QAYE01000017.1"/>
</dbReference>
<proteinExistence type="predicted"/>
<dbReference type="OrthoDB" id="9017325at2"/>
<dbReference type="AlphaFoldDB" id="A0A2T5TWH5"/>
<accession>A0A2T5TWH5</accession>
<gene>
    <name evidence="2" type="ORF">C8J25_11720</name>
</gene>
<evidence type="ECO:0008006" key="4">
    <source>
        <dbReference type="Google" id="ProtNLM"/>
    </source>
</evidence>
<name>A0A2T5TWH5_9SPHN</name>
<dbReference type="Proteomes" id="UP000244013">
    <property type="component" value="Unassembled WGS sequence"/>
</dbReference>
<evidence type="ECO:0000313" key="2">
    <source>
        <dbReference type="EMBL" id="PTW43620.1"/>
    </source>
</evidence>
<dbReference type="GeneID" id="91007820"/>
<dbReference type="EMBL" id="QAYE01000017">
    <property type="protein sequence ID" value="PTW43620.1"/>
    <property type="molecule type" value="Genomic_DNA"/>
</dbReference>
<sequence>MARKVTNAAKPAASDAGTAVPAAPGASVPAATRDYASQGPFAGDLDGSFGIIPCTFKCRPNRMVDVVHRRLVQFGRPMVEPLAPTCTRFDVILPPHAPDACYDPLVLARLIDAQRMPDQQDLAILITLRFEHHALLHRGWELARGFALRCLATERDTPVVAAMHVPQVAGRKLKPHVHLIASSRRILGSNCADFVTDLLSADAKANAAKLWSDWCAAHA</sequence>
<evidence type="ECO:0000256" key="1">
    <source>
        <dbReference type="SAM" id="MobiDB-lite"/>
    </source>
</evidence>
<feature type="region of interest" description="Disordered" evidence="1">
    <location>
        <begin position="1"/>
        <end position="23"/>
    </location>
</feature>